<feature type="chain" id="PRO_5027081537" evidence="1">
    <location>
        <begin position="21"/>
        <end position="410"/>
    </location>
</feature>
<dbReference type="InterPro" id="IPR018391">
    <property type="entry name" value="PQQ_b-propeller_rpt"/>
</dbReference>
<feature type="signal peptide" evidence="1">
    <location>
        <begin position="1"/>
        <end position="20"/>
    </location>
</feature>
<dbReference type="SMART" id="SM00564">
    <property type="entry name" value="PQQ"/>
    <property type="match status" value="3"/>
</dbReference>
<evidence type="ECO:0000256" key="1">
    <source>
        <dbReference type="SAM" id="SignalP"/>
    </source>
</evidence>
<protein>
    <submittedName>
        <fullName evidence="3">Probable polyvinylalcohol dehydrogenase</fullName>
    </submittedName>
</protein>
<sequence length="410" mass="43526">MKNLIIAACLSAVAAAPAAADNWPQWRGADRTDVSKETGLLKSWPEGGPKQVWMNKDAGLGYAGFAVVGDTLYTMGLRDNAEHLIALNVKDGSQKWTAPMGPALTNGWGDGPRGTPTVDGDRVYGLSGKGHLVCAKAADGSVVWKAAMADFGGKVPGWGYTESVLVDGDKVVCTPGGSKGAVVALDKQTGKLAWQSKDFTEPAQYSSIVPASLGGKRQYVQLTMSKLVGLDPATGGTLWTSDWPGKTAVIPTPIVHGDHVYVTSGYGVGCKLVKVEGGTKPTDVYQNTNMVNHHGGVVLVGEHLYGHSDKGGWTCQELKTGKPVWTEKKLEKGAVTAAGGMLYLQGEKTGQVVLIEASPAGWKEHGRFTLKPQSEQRNPKGAIWTHPVVADGKLYLRDQELLFCFDVKGQ</sequence>
<dbReference type="InterPro" id="IPR002372">
    <property type="entry name" value="PQQ_rpt_dom"/>
</dbReference>
<reference evidence="3" key="1">
    <citation type="submission" date="2020-02" db="EMBL/GenBank/DDBJ databases">
        <authorList>
            <person name="Meier V. D."/>
        </authorList>
    </citation>
    <scope>NUCLEOTIDE SEQUENCE</scope>
    <source>
        <strain evidence="3">AVDCRST_MAG64</strain>
    </source>
</reference>
<dbReference type="InterPro" id="IPR015943">
    <property type="entry name" value="WD40/YVTN_repeat-like_dom_sf"/>
</dbReference>
<dbReference type="Pfam" id="PF13360">
    <property type="entry name" value="PQQ_2"/>
    <property type="match status" value="1"/>
</dbReference>
<dbReference type="SUPFAM" id="SSF50998">
    <property type="entry name" value="Quinoprotein alcohol dehydrogenase-like"/>
    <property type="match status" value="1"/>
</dbReference>
<accession>A0A6J4QBA6</accession>
<dbReference type="PANTHER" id="PTHR34512:SF30">
    <property type="entry name" value="OUTER MEMBRANE PROTEIN ASSEMBLY FACTOR BAMB"/>
    <property type="match status" value="1"/>
</dbReference>
<dbReference type="PANTHER" id="PTHR34512">
    <property type="entry name" value="CELL SURFACE PROTEIN"/>
    <property type="match status" value="1"/>
</dbReference>
<proteinExistence type="predicted"/>
<dbReference type="InterPro" id="IPR011047">
    <property type="entry name" value="Quinoprotein_ADH-like_sf"/>
</dbReference>
<feature type="domain" description="Pyrrolo-quinoline quinone repeat" evidence="2">
    <location>
        <begin position="82"/>
        <end position="326"/>
    </location>
</feature>
<name>A0A6J4QBA6_9BACT</name>
<keyword evidence="1" id="KW-0732">Signal</keyword>
<organism evidence="3">
    <name type="scientific">uncultured Phycisphaerae bacterium</name>
    <dbReference type="NCBI Taxonomy" id="904963"/>
    <lineage>
        <taxon>Bacteria</taxon>
        <taxon>Pseudomonadati</taxon>
        <taxon>Planctomycetota</taxon>
        <taxon>Phycisphaerae</taxon>
        <taxon>environmental samples</taxon>
    </lineage>
</organism>
<dbReference type="Gene3D" id="2.130.10.10">
    <property type="entry name" value="YVTN repeat-like/Quinoprotein amine dehydrogenase"/>
    <property type="match status" value="1"/>
</dbReference>
<gene>
    <name evidence="3" type="ORF">AVDCRST_MAG64-3948</name>
</gene>
<evidence type="ECO:0000313" key="3">
    <source>
        <dbReference type="EMBL" id="CAA9438129.1"/>
    </source>
</evidence>
<dbReference type="EMBL" id="CADCUQ010000917">
    <property type="protein sequence ID" value="CAA9438129.1"/>
    <property type="molecule type" value="Genomic_DNA"/>
</dbReference>
<evidence type="ECO:0000259" key="2">
    <source>
        <dbReference type="Pfam" id="PF13360"/>
    </source>
</evidence>
<dbReference type="AlphaFoldDB" id="A0A6J4QBA6"/>